<evidence type="ECO:0000256" key="1">
    <source>
        <dbReference type="ARBA" id="ARBA00001968"/>
    </source>
</evidence>
<organism evidence="4 5">
    <name type="scientific">Romanomermis culicivorax</name>
    <name type="common">Nematode worm</name>
    <dbReference type="NCBI Taxonomy" id="13658"/>
    <lineage>
        <taxon>Eukaryota</taxon>
        <taxon>Metazoa</taxon>
        <taxon>Ecdysozoa</taxon>
        <taxon>Nematoda</taxon>
        <taxon>Enoplea</taxon>
        <taxon>Dorylaimia</taxon>
        <taxon>Mermithida</taxon>
        <taxon>Mermithoidea</taxon>
        <taxon>Mermithidae</taxon>
        <taxon>Romanomermis</taxon>
    </lineage>
</organism>
<evidence type="ECO:0000313" key="4">
    <source>
        <dbReference type="Proteomes" id="UP000887565"/>
    </source>
</evidence>
<dbReference type="AlphaFoldDB" id="A0A915L4H0"/>
<protein>
    <submittedName>
        <fullName evidence="5">DDE Tnp4 domain-containing protein</fullName>
    </submittedName>
</protein>
<evidence type="ECO:0000256" key="2">
    <source>
        <dbReference type="ARBA" id="ARBA00022723"/>
    </source>
</evidence>
<sequence length="37" mass="4095">MFFNYKGCHSIILLAVVDANYCFTFVDVGAYGSQKDG</sequence>
<keyword evidence="4" id="KW-1185">Reference proteome</keyword>
<proteinExistence type="predicted"/>
<dbReference type="WBParaSite" id="nRc.2.0.1.t45964-RA">
    <property type="protein sequence ID" value="nRc.2.0.1.t45964-RA"/>
    <property type="gene ID" value="nRc.2.0.1.g45964"/>
</dbReference>
<name>A0A915L4H0_ROMCU</name>
<evidence type="ECO:0000259" key="3">
    <source>
        <dbReference type="Pfam" id="PF13359"/>
    </source>
</evidence>
<accession>A0A915L4H0</accession>
<reference evidence="5" key="1">
    <citation type="submission" date="2022-11" db="UniProtKB">
        <authorList>
            <consortium name="WormBaseParasite"/>
        </authorList>
    </citation>
    <scope>IDENTIFICATION</scope>
</reference>
<evidence type="ECO:0000313" key="5">
    <source>
        <dbReference type="WBParaSite" id="nRc.2.0.1.t45964-RA"/>
    </source>
</evidence>
<comment type="cofactor">
    <cofactor evidence="1">
        <name>a divalent metal cation</name>
        <dbReference type="ChEBI" id="CHEBI:60240"/>
    </cofactor>
</comment>
<dbReference type="Pfam" id="PF13359">
    <property type="entry name" value="DDE_Tnp_4"/>
    <property type="match status" value="1"/>
</dbReference>
<dbReference type="InterPro" id="IPR027806">
    <property type="entry name" value="HARBI1_dom"/>
</dbReference>
<feature type="domain" description="DDE Tnp4" evidence="3">
    <location>
        <begin position="1"/>
        <end position="36"/>
    </location>
</feature>
<keyword evidence="2" id="KW-0479">Metal-binding</keyword>
<dbReference type="Proteomes" id="UP000887565">
    <property type="component" value="Unplaced"/>
</dbReference>
<dbReference type="GO" id="GO:0046872">
    <property type="term" value="F:metal ion binding"/>
    <property type="evidence" value="ECO:0007669"/>
    <property type="project" value="UniProtKB-KW"/>
</dbReference>